<keyword evidence="4" id="KW-1185">Reference proteome</keyword>
<name>A0ABV9YWC5_9PSEU</name>
<dbReference type="RefSeq" id="WP_378039210.1">
    <property type="nucleotide sequence ID" value="NZ_JBHSIV010000049.1"/>
</dbReference>
<dbReference type="Proteomes" id="UP001595947">
    <property type="component" value="Unassembled WGS sequence"/>
</dbReference>
<gene>
    <name evidence="3" type="ORF">ACFPBZ_27000</name>
</gene>
<evidence type="ECO:0000256" key="1">
    <source>
        <dbReference type="PROSITE-ProRule" id="PRU00339"/>
    </source>
</evidence>
<feature type="compositionally biased region" description="Basic and acidic residues" evidence="2">
    <location>
        <begin position="325"/>
        <end position="340"/>
    </location>
</feature>
<proteinExistence type="predicted"/>
<dbReference type="InterPro" id="IPR019734">
    <property type="entry name" value="TPR_rpt"/>
</dbReference>
<dbReference type="Gene3D" id="1.25.40.10">
    <property type="entry name" value="Tetratricopeptide repeat domain"/>
    <property type="match status" value="1"/>
</dbReference>
<protein>
    <submittedName>
        <fullName evidence="3">Tetratricopeptide repeat protein</fullName>
    </submittedName>
</protein>
<comment type="caution">
    <text evidence="3">The sequence shown here is derived from an EMBL/GenBank/DDBJ whole genome shotgun (WGS) entry which is preliminary data.</text>
</comment>
<dbReference type="InterPro" id="IPR011990">
    <property type="entry name" value="TPR-like_helical_dom_sf"/>
</dbReference>
<sequence>PAALRAAVDWARLGVPHALPTPMLARLALAYARDLAPADTPAVAELADAIEELVAEGPRQIGRRGPRTEPLLRRLRLPEGVHHVPAAVLTAAADRLGGDGWTPPERLHQVVGDLLDVVRARAERRAVGVLALARGFDDLAVALLRPPPVPEAPRSLVPGELYRLGVAALQAGRAAEARRWFSALLDGTPDDGSWRELRARSAFWLGLDRDADPAQRRRHLELVVRDGPARDASDAGLLLAELERDAGRFDAQRGCLRAAAASARQAGDDGRQAEAVLDLAHLDRHSGRVDEALAGYRRVRELVPADAPGALAAAQAEREIEAEAARRAEAAWRTGVEERGQLGPGADLVPDPVPEQRGPADRPTIPPRTSSTR</sequence>
<evidence type="ECO:0000313" key="4">
    <source>
        <dbReference type="Proteomes" id="UP001595947"/>
    </source>
</evidence>
<accession>A0ABV9YWC5</accession>
<dbReference type="PROSITE" id="PS50005">
    <property type="entry name" value="TPR"/>
    <property type="match status" value="1"/>
</dbReference>
<feature type="repeat" description="TPR" evidence="1">
    <location>
        <begin position="273"/>
        <end position="306"/>
    </location>
</feature>
<keyword evidence="1" id="KW-0802">TPR repeat</keyword>
<feature type="non-terminal residue" evidence="3">
    <location>
        <position position="1"/>
    </location>
</feature>
<evidence type="ECO:0000313" key="3">
    <source>
        <dbReference type="EMBL" id="MFC5065892.1"/>
    </source>
</evidence>
<feature type="region of interest" description="Disordered" evidence="2">
    <location>
        <begin position="325"/>
        <end position="373"/>
    </location>
</feature>
<dbReference type="SUPFAM" id="SSF48452">
    <property type="entry name" value="TPR-like"/>
    <property type="match status" value="1"/>
</dbReference>
<organism evidence="3 4">
    <name type="scientific">Actinomycetospora atypica</name>
    <dbReference type="NCBI Taxonomy" id="1290095"/>
    <lineage>
        <taxon>Bacteria</taxon>
        <taxon>Bacillati</taxon>
        <taxon>Actinomycetota</taxon>
        <taxon>Actinomycetes</taxon>
        <taxon>Pseudonocardiales</taxon>
        <taxon>Pseudonocardiaceae</taxon>
        <taxon>Actinomycetospora</taxon>
    </lineage>
</organism>
<reference evidence="4" key="1">
    <citation type="journal article" date="2019" name="Int. J. Syst. Evol. Microbiol.">
        <title>The Global Catalogue of Microorganisms (GCM) 10K type strain sequencing project: providing services to taxonomists for standard genome sequencing and annotation.</title>
        <authorList>
            <consortium name="The Broad Institute Genomics Platform"/>
            <consortium name="The Broad Institute Genome Sequencing Center for Infectious Disease"/>
            <person name="Wu L."/>
            <person name="Ma J."/>
        </authorList>
    </citation>
    <scope>NUCLEOTIDE SEQUENCE [LARGE SCALE GENOMIC DNA]</scope>
    <source>
        <strain evidence="4">CGMCC 4.7093</strain>
    </source>
</reference>
<evidence type="ECO:0000256" key="2">
    <source>
        <dbReference type="SAM" id="MobiDB-lite"/>
    </source>
</evidence>
<dbReference type="EMBL" id="JBHSIV010000049">
    <property type="protein sequence ID" value="MFC5065892.1"/>
    <property type="molecule type" value="Genomic_DNA"/>
</dbReference>